<dbReference type="InterPro" id="IPR052709">
    <property type="entry name" value="Transposase-MT_Hybrid"/>
</dbReference>
<dbReference type="Gene3D" id="1.10.10.1450">
    <property type="match status" value="1"/>
</dbReference>
<sequence length="97" mass="11163">MPYHFEKGWEAAQSFPDLNKLFGADAISERRCRQWFAHFTSLEDKPGRGRPSDFDDQASLTAVEGADSLKTRMLADNFNVHHSTIVRRLKKLRKVNV</sequence>
<dbReference type="EMBL" id="JXJN01006253">
    <property type="status" value="NOT_ANNOTATED_CDS"/>
    <property type="molecule type" value="Genomic_DNA"/>
</dbReference>
<name>A0A1B0AZC9_9MUSC</name>
<dbReference type="GO" id="GO:0046975">
    <property type="term" value="F:histone H3K36 methyltransferase activity"/>
    <property type="evidence" value="ECO:0007669"/>
    <property type="project" value="TreeGrafter"/>
</dbReference>
<dbReference type="PANTHER" id="PTHR46060:SF2">
    <property type="entry name" value="HISTONE-LYSINE N-METHYLTRANSFERASE SETMAR"/>
    <property type="match status" value="1"/>
</dbReference>
<dbReference type="PANTHER" id="PTHR46060">
    <property type="entry name" value="MARINER MOS1 TRANSPOSASE-LIKE PROTEIN"/>
    <property type="match status" value="1"/>
</dbReference>
<dbReference type="GO" id="GO:0006303">
    <property type="term" value="P:double-strand break repair via nonhomologous end joining"/>
    <property type="evidence" value="ECO:0007669"/>
    <property type="project" value="TreeGrafter"/>
</dbReference>
<dbReference type="GO" id="GO:0042800">
    <property type="term" value="F:histone H3K4 methyltransferase activity"/>
    <property type="evidence" value="ECO:0007669"/>
    <property type="project" value="TreeGrafter"/>
</dbReference>
<dbReference type="GO" id="GO:0003697">
    <property type="term" value="F:single-stranded DNA binding"/>
    <property type="evidence" value="ECO:0007669"/>
    <property type="project" value="TreeGrafter"/>
</dbReference>
<dbReference type="AlphaFoldDB" id="A0A1B0AZC9"/>
<dbReference type="GO" id="GO:0000729">
    <property type="term" value="P:DNA double-strand break processing"/>
    <property type="evidence" value="ECO:0007669"/>
    <property type="project" value="TreeGrafter"/>
</dbReference>
<dbReference type="GO" id="GO:0015074">
    <property type="term" value="P:DNA integration"/>
    <property type="evidence" value="ECO:0007669"/>
    <property type="project" value="TreeGrafter"/>
</dbReference>
<proteinExistence type="predicted"/>
<dbReference type="InterPro" id="IPR041426">
    <property type="entry name" value="Mos1_HTH"/>
</dbReference>
<dbReference type="GO" id="GO:0000014">
    <property type="term" value="F:single-stranded DNA endodeoxyribonuclease activity"/>
    <property type="evidence" value="ECO:0007669"/>
    <property type="project" value="TreeGrafter"/>
</dbReference>
<dbReference type="Proteomes" id="UP000092460">
    <property type="component" value="Unassembled WGS sequence"/>
</dbReference>
<reference evidence="3" key="1">
    <citation type="submission" date="2015-01" db="EMBL/GenBank/DDBJ databases">
        <authorList>
            <person name="Aksoy S."/>
            <person name="Warren W."/>
            <person name="Wilson R.K."/>
        </authorList>
    </citation>
    <scope>NUCLEOTIDE SEQUENCE [LARGE SCALE GENOMIC DNA]</scope>
    <source>
        <strain evidence="3">IAEA</strain>
    </source>
</reference>
<dbReference type="STRING" id="67801.A0A1B0AZC9"/>
<dbReference type="Pfam" id="PF17906">
    <property type="entry name" value="HTH_48"/>
    <property type="match status" value="1"/>
</dbReference>
<reference evidence="2" key="2">
    <citation type="submission" date="2020-05" db="UniProtKB">
        <authorList>
            <consortium name="EnsemblMetazoa"/>
        </authorList>
    </citation>
    <scope>IDENTIFICATION</scope>
    <source>
        <strain evidence="2">IAEA</strain>
    </source>
</reference>
<dbReference type="GO" id="GO:0000793">
    <property type="term" value="C:condensed chromosome"/>
    <property type="evidence" value="ECO:0007669"/>
    <property type="project" value="TreeGrafter"/>
</dbReference>
<dbReference type="GO" id="GO:0044774">
    <property type="term" value="P:mitotic DNA integrity checkpoint signaling"/>
    <property type="evidence" value="ECO:0007669"/>
    <property type="project" value="TreeGrafter"/>
</dbReference>
<dbReference type="GO" id="GO:0035861">
    <property type="term" value="C:site of double-strand break"/>
    <property type="evidence" value="ECO:0007669"/>
    <property type="project" value="TreeGrafter"/>
</dbReference>
<organism evidence="2 3">
    <name type="scientific">Glossina palpalis gambiensis</name>
    <dbReference type="NCBI Taxonomy" id="67801"/>
    <lineage>
        <taxon>Eukaryota</taxon>
        <taxon>Metazoa</taxon>
        <taxon>Ecdysozoa</taxon>
        <taxon>Arthropoda</taxon>
        <taxon>Hexapoda</taxon>
        <taxon>Insecta</taxon>
        <taxon>Pterygota</taxon>
        <taxon>Neoptera</taxon>
        <taxon>Endopterygota</taxon>
        <taxon>Diptera</taxon>
        <taxon>Brachycera</taxon>
        <taxon>Muscomorpha</taxon>
        <taxon>Hippoboscoidea</taxon>
        <taxon>Glossinidae</taxon>
        <taxon>Glossina</taxon>
    </lineage>
</organism>
<evidence type="ECO:0000313" key="3">
    <source>
        <dbReference type="Proteomes" id="UP000092460"/>
    </source>
</evidence>
<dbReference type="GO" id="GO:0005634">
    <property type="term" value="C:nucleus"/>
    <property type="evidence" value="ECO:0007669"/>
    <property type="project" value="TreeGrafter"/>
</dbReference>
<protein>
    <recommendedName>
        <fullName evidence="1">Mos1 transposase HTH domain-containing protein</fullName>
    </recommendedName>
</protein>
<dbReference type="GO" id="GO:0003690">
    <property type="term" value="F:double-stranded DNA binding"/>
    <property type="evidence" value="ECO:0007669"/>
    <property type="project" value="TreeGrafter"/>
</dbReference>
<dbReference type="GO" id="GO:0031297">
    <property type="term" value="P:replication fork processing"/>
    <property type="evidence" value="ECO:0007669"/>
    <property type="project" value="TreeGrafter"/>
</dbReference>
<dbReference type="GO" id="GO:0044547">
    <property type="term" value="F:DNA topoisomerase binding"/>
    <property type="evidence" value="ECO:0007669"/>
    <property type="project" value="TreeGrafter"/>
</dbReference>
<keyword evidence="3" id="KW-1185">Reference proteome</keyword>
<dbReference type="EnsemblMetazoa" id="GPPI013750-RA">
    <property type="protein sequence ID" value="GPPI013750-PA"/>
    <property type="gene ID" value="GPPI013750"/>
</dbReference>
<feature type="domain" description="Mos1 transposase HTH" evidence="1">
    <location>
        <begin position="1"/>
        <end position="40"/>
    </location>
</feature>
<dbReference type="VEuPathDB" id="VectorBase:GPPI013750"/>
<evidence type="ECO:0000313" key="2">
    <source>
        <dbReference type="EnsemblMetazoa" id="GPPI013750-PA"/>
    </source>
</evidence>
<accession>A0A1B0AZC9</accession>
<evidence type="ECO:0000259" key="1">
    <source>
        <dbReference type="Pfam" id="PF17906"/>
    </source>
</evidence>